<name>A0ACC2TJS9_9FUNG</name>
<dbReference type="Proteomes" id="UP001165960">
    <property type="component" value="Unassembled WGS sequence"/>
</dbReference>
<comment type="caution">
    <text evidence="1">The sequence shown here is derived from an EMBL/GenBank/DDBJ whole genome shotgun (WGS) entry which is preliminary data.</text>
</comment>
<organism evidence="1 2">
    <name type="scientific">Entomophthora muscae</name>
    <dbReference type="NCBI Taxonomy" id="34485"/>
    <lineage>
        <taxon>Eukaryota</taxon>
        <taxon>Fungi</taxon>
        <taxon>Fungi incertae sedis</taxon>
        <taxon>Zoopagomycota</taxon>
        <taxon>Entomophthoromycotina</taxon>
        <taxon>Entomophthoromycetes</taxon>
        <taxon>Entomophthorales</taxon>
        <taxon>Entomophthoraceae</taxon>
        <taxon>Entomophthora</taxon>
    </lineage>
</organism>
<accession>A0ACC2TJS9</accession>
<sequence length="185" mass="19561">MFFSLLLVTSAYASLASFSQSGCQANYTGALSSYQKVISPKCFARPSTGTCDELTPSFFYNPATNQCLEDPRGGCDDGCVGFETSSECESSCIKAVAQPSGDQRSFKQEACTLTATSGALSKYEHLPATCFVTSMTGKCRARFISFHFDAASGQCVQGIYGGCPDGCQAFPNEKACKAACHKPAS</sequence>
<proteinExistence type="predicted"/>
<evidence type="ECO:0000313" key="2">
    <source>
        <dbReference type="Proteomes" id="UP001165960"/>
    </source>
</evidence>
<dbReference type="EMBL" id="QTSX02002845">
    <property type="protein sequence ID" value="KAJ9074857.1"/>
    <property type="molecule type" value="Genomic_DNA"/>
</dbReference>
<keyword evidence="1" id="KW-0646">Protease inhibitor</keyword>
<evidence type="ECO:0000313" key="1">
    <source>
        <dbReference type="EMBL" id="KAJ9074857.1"/>
    </source>
</evidence>
<gene>
    <name evidence="1" type="primary">SPINT1</name>
    <name evidence="1" type="ORF">DSO57_1002288</name>
</gene>
<protein>
    <submittedName>
        <fullName evidence="1">Kunitz-type protease inhibitor 1</fullName>
    </submittedName>
</protein>
<reference evidence="1" key="1">
    <citation type="submission" date="2022-04" db="EMBL/GenBank/DDBJ databases">
        <title>Genome of the entomopathogenic fungus Entomophthora muscae.</title>
        <authorList>
            <person name="Elya C."/>
            <person name="Lovett B.R."/>
            <person name="Lee E."/>
            <person name="Macias A.M."/>
            <person name="Hajek A.E."/>
            <person name="De Bivort B.L."/>
            <person name="Kasson M.T."/>
            <person name="De Fine Licht H.H."/>
            <person name="Stajich J.E."/>
        </authorList>
    </citation>
    <scope>NUCLEOTIDE SEQUENCE</scope>
    <source>
        <strain evidence="1">Berkeley</strain>
    </source>
</reference>
<keyword evidence="2" id="KW-1185">Reference proteome</keyword>